<dbReference type="EMBL" id="LR746274">
    <property type="protein sequence ID" value="CAA7404765.1"/>
    <property type="molecule type" value="Genomic_DNA"/>
</dbReference>
<protein>
    <submittedName>
        <fullName evidence="1">Uncharacterized protein</fullName>
    </submittedName>
</protein>
<organism evidence="1 2">
    <name type="scientific">Spirodela intermedia</name>
    <name type="common">Intermediate duckweed</name>
    <dbReference type="NCBI Taxonomy" id="51605"/>
    <lineage>
        <taxon>Eukaryota</taxon>
        <taxon>Viridiplantae</taxon>
        <taxon>Streptophyta</taxon>
        <taxon>Embryophyta</taxon>
        <taxon>Tracheophyta</taxon>
        <taxon>Spermatophyta</taxon>
        <taxon>Magnoliopsida</taxon>
        <taxon>Liliopsida</taxon>
        <taxon>Araceae</taxon>
        <taxon>Lemnoideae</taxon>
        <taxon>Spirodela</taxon>
    </lineage>
</organism>
<dbReference type="AlphaFoldDB" id="A0A7I8L687"/>
<gene>
    <name evidence="1" type="ORF">SI8410_11015443</name>
</gene>
<evidence type="ECO:0000313" key="1">
    <source>
        <dbReference type="EMBL" id="CAA7404765.1"/>
    </source>
</evidence>
<sequence length="74" mass="8222">MNCLLNRNLSHRTSYLPGRGLWVINKAHGLAVRPPLHSGGAPGYHLPKWESGRHNLCQRGPAFARPSQSQTQNL</sequence>
<keyword evidence="2" id="KW-1185">Reference proteome</keyword>
<dbReference type="OrthoDB" id="580577at2759"/>
<dbReference type="Proteomes" id="UP000663760">
    <property type="component" value="Chromosome 11"/>
</dbReference>
<name>A0A7I8L687_SPIIN</name>
<accession>A0A7I8L687</accession>
<evidence type="ECO:0000313" key="2">
    <source>
        <dbReference type="Proteomes" id="UP000663760"/>
    </source>
</evidence>
<proteinExistence type="predicted"/>
<reference evidence="1" key="1">
    <citation type="submission" date="2020-02" db="EMBL/GenBank/DDBJ databases">
        <authorList>
            <person name="Scholz U."/>
            <person name="Mascher M."/>
            <person name="Fiebig A."/>
        </authorList>
    </citation>
    <scope>NUCLEOTIDE SEQUENCE</scope>
</reference>